<feature type="coiled-coil region" evidence="1">
    <location>
        <begin position="333"/>
        <end position="360"/>
    </location>
</feature>
<feature type="transmembrane region" description="Helical" evidence="2">
    <location>
        <begin position="659"/>
        <end position="677"/>
    </location>
</feature>
<keyword evidence="2" id="KW-1133">Transmembrane helix</keyword>
<dbReference type="Pfam" id="PF00873">
    <property type="entry name" value="ACR_tran"/>
    <property type="match status" value="2"/>
</dbReference>
<gene>
    <name evidence="3" type="ORF">C7459_12640</name>
</gene>
<proteinExistence type="predicted"/>
<feature type="transmembrane region" description="Helical" evidence="2">
    <location>
        <begin position="569"/>
        <end position="591"/>
    </location>
</feature>
<keyword evidence="1" id="KW-0175">Coiled coil</keyword>
<feature type="transmembrane region" description="Helical" evidence="2">
    <location>
        <begin position="471"/>
        <end position="490"/>
    </location>
</feature>
<dbReference type="Gene3D" id="3.30.2090.10">
    <property type="entry name" value="Multidrug efflux transporter AcrB TolC docking domain, DN and DC subdomains"/>
    <property type="match status" value="3"/>
</dbReference>
<dbReference type="SUPFAM" id="SSF82866">
    <property type="entry name" value="Multidrug efflux transporter AcrB transmembrane domain"/>
    <property type="match status" value="2"/>
</dbReference>
<dbReference type="PANTHER" id="PTHR32063">
    <property type="match status" value="1"/>
</dbReference>
<dbReference type="Gene3D" id="1.20.1640.10">
    <property type="entry name" value="Multidrug efflux transporter AcrB transmembrane domain"/>
    <property type="match status" value="3"/>
</dbReference>
<dbReference type="PANTHER" id="PTHR32063:SF0">
    <property type="entry name" value="SWARMING MOTILITY PROTEIN SWRC"/>
    <property type="match status" value="1"/>
</dbReference>
<evidence type="ECO:0000256" key="2">
    <source>
        <dbReference type="SAM" id="Phobius"/>
    </source>
</evidence>
<dbReference type="Proteomes" id="UP000245634">
    <property type="component" value="Unassembled WGS sequence"/>
</dbReference>
<keyword evidence="2" id="KW-0472">Membrane</keyword>
<keyword evidence="2" id="KW-0812">Transmembrane</keyword>
<comment type="caution">
    <text evidence="3">The sequence shown here is derived from an EMBL/GenBank/DDBJ whole genome shotgun (WGS) entry which is preliminary data.</text>
</comment>
<dbReference type="GO" id="GO:0005886">
    <property type="term" value="C:plasma membrane"/>
    <property type="evidence" value="ECO:0007669"/>
    <property type="project" value="TreeGrafter"/>
</dbReference>
<feature type="transmembrane region" description="Helical" evidence="2">
    <location>
        <begin position="974"/>
        <end position="993"/>
    </location>
</feature>
<feature type="transmembrane region" description="Helical" evidence="2">
    <location>
        <begin position="1103"/>
        <end position="1128"/>
    </location>
</feature>
<dbReference type="Gene3D" id="3.30.70.1320">
    <property type="entry name" value="Multidrug efflux transporter AcrB pore domain like"/>
    <property type="match status" value="2"/>
</dbReference>
<accession>A0A316D2Q8</accession>
<dbReference type="InterPro" id="IPR027463">
    <property type="entry name" value="AcrB_DN_DC_subdom"/>
</dbReference>
<name>A0A316D2Q8_9BACL</name>
<evidence type="ECO:0000256" key="1">
    <source>
        <dbReference type="SAM" id="Coils"/>
    </source>
</evidence>
<protein>
    <submittedName>
        <fullName evidence="3">HAE1 family hydrophobic/amphiphilic exporter-1</fullName>
    </submittedName>
</protein>
<dbReference type="Gene3D" id="3.30.70.1430">
    <property type="entry name" value="Multidrug efflux transporter AcrB pore domain"/>
    <property type="match status" value="2"/>
</dbReference>
<feature type="transmembrane region" description="Helical" evidence="2">
    <location>
        <begin position="1026"/>
        <end position="1051"/>
    </location>
</feature>
<dbReference type="InterPro" id="IPR001036">
    <property type="entry name" value="Acrflvin-R"/>
</dbReference>
<dbReference type="EMBL" id="QGGL01000026">
    <property type="protein sequence ID" value="PWK05164.1"/>
    <property type="molecule type" value="Genomic_DNA"/>
</dbReference>
<feature type="transmembrane region" description="Helical" evidence="2">
    <location>
        <begin position="1072"/>
        <end position="1091"/>
    </location>
</feature>
<dbReference type="GO" id="GO:0042910">
    <property type="term" value="F:xenobiotic transmembrane transporter activity"/>
    <property type="evidence" value="ECO:0007669"/>
    <property type="project" value="TreeGrafter"/>
</dbReference>
<dbReference type="SUPFAM" id="SSF82693">
    <property type="entry name" value="Multidrug efflux transporter AcrB pore domain, PN1, PN2, PC1 and PC2 subdomains"/>
    <property type="match status" value="2"/>
</dbReference>
<dbReference type="Gene3D" id="3.30.70.1440">
    <property type="entry name" value="Multidrug efflux transporter AcrB pore domain"/>
    <property type="match status" value="1"/>
</dbReference>
<dbReference type="SUPFAM" id="SSF82714">
    <property type="entry name" value="Multidrug efflux transporter AcrB TolC docking domain, DN and DC subdomains"/>
    <property type="match status" value="2"/>
</dbReference>
<evidence type="ECO:0000313" key="3">
    <source>
        <dbReference type="EMBL" id="PWK05164.1"/>
    </source>
</evidence>
<evidence type="ECO:0000313" key="4">
    <source>
        <dbReference type="Proteomes" id="UP000245634"/>
    </source>
</evidence>
<feature type="transmembrane region" description="Helical" evidence="2">
    <location>
        <begin position="603"/>
        <end position="625"/>
    </location>
</feature>
<dbReference type="AlphaFoldDB" id="A0A316D2Q8"/>
<feature type="transmembrane region" description="Helical" evidence="2">
    <location>
        <begin position="497"/>
        <end position="517"/>
    </location>
</feature>
<keyword evidence="4" id="KW-1185">Reference proteome</keyword>
<reference evidence="3 4" key="1">
    <citation type="submission" date="2018-05" db="EMBL/GenBank/DDBJ databases">
        <title>Genomic Encyclopedia of Type Strains, Phase IV (KMG-IV): sequencing the most valuable type-strain genomes for metagenomic binning, comparative biology and taxonomic classification.</title>
        <authorList>
            <person name="Goeker M."/>
        </authorList>
    </citation>
    <scope>NUCLEOTIDE SEQUENCE [LARGE SCALE GENOMIC DNA]</scope>
    <source>
        <strain evidence="3 4">DSM 18773</strain>
    </source>
</reference>
<organism evidence="3 4">
    <name type="scientific">Tumebacillus permanentifrigoris</name>
    <dbReference type="NCBI Taxonomy" id="378543"/>
    <lineage>
        <taxon>Bacteria</taxon>
        <taxon>Bacillati</taxon>
        <taxon>Bacillota</taxon>
        <taxon>Bacilli</taxon>
        <taxon>Bacillales</taxon>
        <taxon>Alicyclobacillaceae</taxon>
        <taxon>Tumebacillus</taxon>
    </lineage>
</organism>
<sequence>MMNMTRFSMKNAGLIFLIILMIFGGGLYSVTTMKMEQLPNVDIPYLSVTVVYPGATPDQVLADVGKPLETQLATVKDVKNLYVTSLANAAYVTLEFDMKKSMDDAEKDVQTALSKVQLPDSVKKPDVAKQGPSSDAIYTFAVDGNGAEQETVQQYIDQTMKPALQAVEGVSKIEVDGATDKKMFVKVDPTKLKEHNLTLDKVKQALLANNISAPTGAVNIEGKSMNVQVGKQLTSIEDVKNVNLILVEQNMNGITDAFQSIGEGMGQLGSAVGTIGQGQALMQQEIMVMGGINQLATQLMADQAALQAKQAQLDALQKVNAPQDKLAPLQGEIAGLQAKLQGEQSKITELQGTLTQLQAALKKSGESLQSSGGQKTTAPSADSAQAGVTLKTLKLSEIADVTYEVGEVGAYTRLNGKPAVVVGVYPSIGANTVDVVKGVQDKLTSIKMPEGYSVSTLRDNSVEVKKSVDSMLREAIFGAVLAALVTLAFLRNLRSTIVALLSIPLSILVTMVCMKYLDYSLNMLTLAGVAVAVGRVVDDSIVVIENIYRRIQMSSQEERDANLVMSATGEVSSAITSSTVTTIAVFGPLAFVPGIVGKFFAPFAWTVVIALAFSLLIAITVVPLMSRLFLLNLKPVEHKEGWLQNGYKSLLHWSLGHKTIVIVICLALLAGTGVLGMKIPRNFFPAEKTTAYNFTADLPQGSSLERSNEVALKMEKLVQDTNAVTDYNTTVHAGNVRVRATLKDTVDSDAFETNFRDQIKAENFGEGVKTALAGKAGIGGNGDLFLVVNGPDLETIKQASDEMKKAVEKVSNVADVKTNLEGTRPQVSISVDDDKAAANGVNPVMIMGAVRDMISGSTVTHVTLNGKTTELNLALKVDGLNSTDKIAQQAVTNMTGKDVKIGDIAKVEQITGATSVQRLNQQEYVSISGKITDTNTSGVQAQVEQEIAKLSLPVGVTYYFEGESKAMAEGFTNMALAIGVSIALVYMVMMIAFGEMLAPLAILFSLPFIFVGSVAGLYVFNESLGMPAMVGILMLIGIVVTNAIVLIDRVMQNRAKGLSTHESLLEAGSTRIRPILMTAVATIGALVPLAISTEGGIISRSLAIVVISGLTTSTLLTLVVVPIAYTILDNIRFALFGKRKEKKN</sequence>